<dbReference type="Gene3D" id="1.10.340.30">
    <property type="entry name" value="Hypothetical protein, domain 2"/>
    <property type="match status" value="1"/>
</dbReference>
<dbReference type="GO" id="GO:0008725">
    <property type="term" value="F:DNA-3-methyladenine glycosylase activity"/>
    <property type="evidence" value="ECO:0007669"/>
    <property type="project" value="UniProtKB-EC"/>
</dbReference>
<evidence type="ECO:0000313" key="1">
    <source>
        <dbReference type="EMBL" id="MDR7347524.1"/>
    </source>
</evidence>
<dbReference type="PANTHER" id="PTHR30037:SF4">
    <property type="entry name" value="DNA-3-METHYLADENINE GLYCOSYLASE I"/>
    <property type="match status" value="1"/>
</dbReference>
<comment type="caution">
    <text evidence="1">The sequence shown here is derived from an EMBL/GenBank/DDBJ whole genome shotgun (WGS) entry which is preliminary data.</text>
</comment>
<dbReference type="Proteomes" id="UP001183794">
    <property type="component" value="Unassembled WGS sequence"/>
</dbReference>
<proteinExistence type="predicted"/>
<gene>
    <name evidence="1" type="ORF">J2S62_001781</name>
</gene>
<dbReference type="EC" id="3.2.2.20" evidence="1"/>
<dbReference type="Pfam" id="PF03352">
    <property type="entry name" value="Adenine_glyco"/>
    <property type="match status" value="1"/>
</dbReference>
<name>A0ABU2B3D4_9MICC</name>
<accession>A0ABU2B3D4</accession>
<dbReference type="RefSeq" id="WP_310173822.1">
    <property type="nucleotide sequence ID" value="NZ_BAABHE010000003.1"/>
</dbReference>
<dbReference type="InterPro" id="IPR052891">
    <property type="entry name" value="DNA-3mA_glycosylase"/>
</dbReference>
<dbReference type="InterPro" id="IPR005019">
    <property type="entry name" value="Adenine_glyco"/>
</dbReference>
<keyword evidence="1" id="KW-0326">Glycosidase</keyword>
<keyword evidence="2" id="KW-1185">Reference proteome</keyword>
<sequence length="197" mass="22318">MRQHPKYANVLIDDEGVARPRWAVSNLVLQHYFDTEWGRPVRDELGLFERLSLEGFQAGLSWLTILNKRPAFRAAFAEFDPEAVAVFTDGDVERLMTNDQIVRNRQKILAVIQNAKATLALRETIGLVDLIWSYQPVEAPELDDDGNPPSQSQESIALAKELKRHGFRFVGPTTIFSLMEAVGMVDTFPFRRSSDLS</sequence>
<protein>
    <submittedName>
        <fullName evidence="1">DNA-3-methyladenine glycosylase I</fullName>
        <ecNumber evidence="1">3.2.2.20</ecNumber>
    </submittedName>
</protein>
<dbReference type="PANTHER" id="PTHR30037">
    <property type="entry name" value="DNA-3-METHYLADENINE GLYCOSYLASE 1"/>
    <property type="match status" value="1"/>
</dbReference>
<reference evidence="1 2" key="1">
    <citation type="submission" date="2023-07" db="EMBL/GenBank/DDBJ databases">
        <title>Sequencing the genomes of 1000 actinobacteria strains.</title>
        <authorList>
            <person name="Klenk H.-P."/>
        </authorList>
    </citation>
    <scope>NUCLEOTIDE SEQUENCE [LARGE SCALE GENOMIC DNA]</scope>
    <source>
        <strain evidence="1 2">DSM 22966</strain>
    </source>
</reference>
<keyword evidence="1" id="KW-0378">Hydrolase</keyword>
<dbReference type="EMBL" id="JAVDYJ010000001">
    <property type="protein sequence ID" value="MDR7347524.1"/>
    <property type="molecule type" value="Genomic_DNA"/>
</dbReference>
<organism evidence="1 2">
    <name type="scientific">Enteractinococcus fodinae</name>
    <dbReference type="NCBI Taxonomy" id="684663"/>
    <lineage>
        <taxon>Bacteria</taxon>
        <taxon>Bacillati</taxon>
        <taxon>Actinomycetota</taxon>
        <taxon>Actinomycetes</taxon>
        <taxon>Micrococcales</taxon>
        <taxon>Micrococcaceae</taxon>
    </lineage>
</organism>
<evidence type="ECO:0000313" key="2">
    <source>
        <dbReference type="Proteomes" id="UP001183794"/>
    </source>
</evidence>
<dbReference type="SUPFAM" id="SSF48150">
    <property type="entry name" value="DNA-glycosylase"/>
    <property type="match status" value="1"/>
</dbReference>
<dbReference type="InterPro" id="IPR011257">
    <property type="entry name" value="DNA_glycosylase"/>
</dbReference>